<organism evidence="2 3">
    <name type="scientific">Massarina eburnea CBS 473.64</name>
    <dbReference type="NCBI Taxonomy" id="1395130"/>
    <lineage>
        <taxon>Eukaryota</taxon>
        <taxon>Fungi</taxon>
        <taxon>Dikarya</taxon>
        <taxon>Ascomycota</taxon>
        <taxon>Pezizomycotina</taxon>
        <taxon>Dothideomycetes</taxon>
        <taxon>Pleosporomycetidae</taxon>
        <taxon>Pleosporales</taxon>
        <taxon>Massarineae</taxon>
        <taxon>Massarinaceae</taxon>
        <taxon>Massarina</taxon>
    </lineage>
</organism>
<dbReference type="InterPro" id="IPR010730">
    <property type="entry name" value="HET"/>
</dbReference>
<proteinExistence type="predicted"/>
<evidence type="ECO:0000313" key="3">
    <source>
        <dbReference type="Proteomes" id="UP000799753"/>
    </source>
</evidence>
<feature type="domain" description="Heterokaryon incompatibility" evidence="1">
    <location>
        <begin position="22"/>
        <end position="153"/>
    </location>
</feature>
<dbReference type="AlphaFoldDB" id="A0A6A6RL11"/>
<dbReference type="PANTHER" id="PTHR10622:SF12">
    <property type="entry name" value="HET DOMAIN-CONTAINING PROTEIN"/>
    <property type="match status" value="1"/>
</dbReference>
<keyword evidence="3" id="KW-1185">Reference proteome</keyword>
<sequence length="415" mass="47644">MRLINCETMRFKEFIGDNIPEYGILSHTWDSKEVSYQDYVALQDLTGLSNHSTPAIEKILGTCAEAKKDSLKYVWIDSCCINKESSAELTEAINSMYKWYKKSKRCYVYLSDFKLDVENPDHRRNTGKYELTATEVAELTKCRWFRRGWTLQELLAPEDIIFFNHNWKCFGSKHNLETYLSSITRIPCFVLVHSNSNRIYRYSIAQRMSWAAKRITTRGEDMAYCLFGIFDVNLPLLYGEGLQKAFIRLQEAIIKKSNELTIFAWKSNGRTGRSGILATSPDKFVDSGDIVSCTWADAKLKKSLYRGIPPDGTAWARKPSWDPEFIMTNKGLRIDTDARFDSKGSYIMLLNCVHGDTIKRDGVEDFQVPVLGIFLDKDDTAGTERFCRSCPNMLPVILPDNGDVWVPLRMYIAKT</sequence>
<accession>A0A6A6RL11</accession>
<evidence type="ECO:0000313" key="2">
    <source>
        <dbReference type="EMBL" id="KAF2636030.1"/>
    </source>
</evidence>
<evidence type="ECO:0000259" key="1">
    <source>
        <dbReference type="Pfam" id="PF06985"/>
    </source>
</evidence>
<dbReference type="Pfam" id="PF06985">
    <property type="entry name" value="HET"/>
    <property type="match status" value="1"/>
</dbReference>
<name>A0A6A6RL11_9PLEO</name>
<dbReference type="PANTHER" id="PTHR10622">
    <property type="entry name" value="HET DOMAIN-CONTAINING PROTEIN"/>
    <property type="match status" value="1"/>
</dbReference>
<dbReference type="EMBL" id="MU006801">
    <property type="protein sequence ID" value="KAF2636030.1"/>
    <property type="molecule type" value="Genomic_DNA"/>
</dbReference>
<reference evidence="2" key="1">
    <citation type="journal article" date="2020" name="Stud. Mycol.">
        <title>101 Dothideomycetes genomes: a test case for predicting lifestyles and emergence of pathogens.</title>
        <authorList>
            <person name="Haridas S."/>
            <person name="Albert R."/>
            <person name="Binder M."/>
            <person name="Bloem J."/>
            <person name="Labutti K."/>
            <person name="Salamov A."/>
            <person name="Andreopoulos B."/>
            <person name="Baker S."/>
            <person name="Barry K."/>
            <person name="Bills G."/>
            <person name="Bluhm B."/>
            <person name="Cannon C."/>
            <person name="Castanera R."/>
            <person name="Culley D."/>
            <person name="Daum C."/>
            <person name="Ezra D."/>
            <person name="Gonzalez J."/>
            <person name="Henrissat B."/>
            <person name="Kuo A."/>
            <person name="Liang C."/>
            <person name="Lipzen A."/>
            <person name="Lutzoni F."/>
            <person name="Magnuson J."/>
            <person name="Mondo S."/>
            <person name="Nolan M."/>
            <person name="Ohm R."/>
            <person name="Pangilinan J."/>
            <person name="Park H.-J."/>
            <person name="Ramirez L."/>
            <person name="Alfaro M."/>
            <person name="Sun H."/>
            <person name="Tritt A."/>
            <person name="Yoshinaga Y."/>
            <person name="Zwiers L.-H."/>
            <person name="Turgeon B."/>
            <person name="Goodwin S."/>
            <person name="Spatafora J."/>
            <person name="Crous P."/>
            <person name="Grigoriev I."/>
        </authorList>
    </citation>
    <scope>NUCLEOTIDE SEQUENCE</scope>
    <source>
        <strain evidence="2">CBS 473.64</strain>
    </source>
</reference>
<dbReference type="OrthoDB" id="20872at2759"/>
<gene>
    <name evidence="2" type="ORF">P280DRAFT_473431</name>
</gene>
<protein>
    <submittedName>
        <fullName evidence="2">HET-domain-containing protein</fullName>
    </submittedName>
</protein>
<dbReference type="Proteomes" id="UP000799753">
    <property type="component" value="Unassembled WGS sequence"/>
</dbReference>